<dbReference type="FunFam" id="1.25.40.120:FF:000035">
    <property type="entry name" value="Geranylgeranyl transferase type-2 subunit alpha"/>
    <property type="match status" value="1"/>
</dbReference>
<evidence type="ECO:0000256" key="1">
    <source>
        <dbReference type="ARBA" id="ARBA00006734"/>
    </source>
</evidence>
<comment type="function">
    <text evidence="9">Catalyzes the transfer of a geranyl-geranyl moiety from geranyl-geranyl pyrophosphate to cysteines occuring in specific C-terminal amino acid sequences.</text>
</comment>
<dbReference type="AlphaFoldDB" id="A0AAD3TJ28"/>
<accession>A0AAD3TJ28</accession>
<dbReference type="GO" id="GO:0005968">
    <property type="term" value="C:Rab-protein geranylgeranyltransferase complex"/>
    <property type="evidence" value="ECO:0007669"/>
    <property type="project" value="TreeGrafter"/>
</dbReference>
<evidence type="ECO:0000256" key="5">
    <source>
        <dbReference type="ARBA" id="ARBA00022679"/>
    </source>
</evidence>
<dbReference type="Pfam" id="PF01239">
    <property type="entry name" value="PPTA"/>
    <property type="match status" value="5"/>
</dbReference>
<dbReference type="EMBL" id="BSYO01000036">
    <property type="protein sequence ID" value="GMH29702.1"/>
    <property type="molecule type" value="Genomic_DNA"/>
</dbReference>
<dbReference type="SUPFAM" id="SSF48439">
    <property type="entry name" value="Protein prenylyltransferase"/>
    <property type="match status" value="1"/>
</dbReference>
<organism evidence="10 11">
    <name type="scientific">Nepenthes gracilis</name>
    <name type="common">Slender pitcher plant</name>
    <dbReference type="NCBI Taxonomy" id="150966"/>
    <lineage>
        <taxon>Eukaryota</taxon>
        <taxon>Viridiplantae</taxon>
        <taxon>Streptophyta</taxon>
        <taxon>Embryophyta</taxon>
        <taxon>Tracheophyta</taxon>
        <taxon>Spermatophyta</taxon>
        <taxon>Magnoliopsida</taxon>
        <taxon>eudicotyledons</taxon>
        <taxon>Gunneridae</taxon>
        <taxon>Pentapetalae</taxon>
        <taxon>Caryophyllales</taxon>
        <taxon>Nepenthaceae</taxon>
        <taxon>Nepenthes</taxon>
    </lineage>
</organism>
<keyword evidence="4 9" id="KW-0637">Prenyltransferase</keyword>
<proteinExistence type="inferred from homology"/>
<dbReference type="PROSITE" id="PS51147">
    <property type="entry name" value="PFTA"/>
    <property type="match status" value="5"/>
</dbReference>
<dbReference type="EC" id="2.5.1.60" evidence="2 9"/>
<comment type="catalytic activity">
    <reaction evidence="8 9">
        <text>geranylgeranyl diphosphate + L-cysteinyl-[protein] = S-geranylgeranyl-L-cysteinyl-[protein] + diphosphate</text>
        <dbReference type="Rhea" id="RHEA:21240"/>
        <dbReference type="Rhea" id="RHEA-COMP:10131"/>
        <dbReference type="Rhea" id="RHEA-COMP:11537"/>
        <dbReference type="ChEBI" id="CHEBI:29950"/>
        <dbReference type="ChEBI" id="CHEBI:33019"/>
        <dbReference type="ChEBI" id="CHEBI:57533"/>
        <dbReference type="ChEBI" id="CHEBI:86021"/>
        <dbReference type="EC" id="2.5.1.60"/>
    </reaction>
</comment>
<dbReference type="GO" id="GO:0004663">
    <property type="term" value="F:Rab geranylgeranyltransferase activity"/>
    <property type="evidence" value="ECO:0007669"/>
    <property type="project" value="UniProtKB-UniRule"/>
</dbReference>
<evidence type="ECO:0000256" key="9">
    <source>
        <dbReference type="RuleBase" id="RU367120"/>
    </source>
</evidence>
<evidence type="ECO:0000256" key="7">
    <source>
        <dbReference type="ARBA" id="ARBA00031267"/>
    </source>
</evidence>
<comment type="caution">
    <text evidence="10">The sequence shown here is derived from an EMBL/GenBank/DDBJ whole genome shotgun (WGS) entry which is preliminary data.</text>
</comment>
<reference evidence="10" key="1">
    <citation type="submission" date="2023-05" db="EMBL/GenBank/DDBJ databases">
        <title>Nepenthes gracilis genome sequencing.</title>
        <authorList>
            <person name="Fukushima K."/>
        </authorList>
    </citation>
    <scope>NUCLEOTIDE SEQUENCE</scope>
    <source>
        <strain evidence="10">SING2019-196</strain>
    </source>
</reference>
<keyword evidence="11" id="KW-1185">Reference proteome</keyword>
<keyword evidence="5 9" id="KW-0808">Transferase</keyword>
<dbReference type="InterPro" id="IPR001611">
    <property type="entry name" value="Leu-rich_rpt"/>
</dbReference>
<dbReference type="GO" id="GO:0097354">
    <property type="term" value="P:prenylation"/>
    <property type="evidence" value="ECO:0007669"/>
    <property type="project" value="UniProtKB-UniRule"/>
</dbReference>
<evidence type="ECO:0000256" key="4">
    <source>
        <dbReference type="ARBA" id="ARBA00022602"/>
    </source>
</evidence>
<dbReference type="Gene3D" id="1.25.40.120">
    <property type="entry name" value="Protein prenylyltransferase"/>
    <property type="match status" value="1"/>
</dbReference>
<evidence type="ECO:0000313" key="10">
    <source>
        <dbReference type="EMBL" id="GMH29702.1"/>
    </source>
</evidence>
<comment type="similarity">
    <text evidence="1 9">Belongs to the protein prenyltransferase subunit alpha family.</text>
</comment>
<dbReference type="InterPro" id="IPR032675">
    <property type="entry name" value="LRR_dom_sf"/>
</dbReference>
<protein>
    <recommendedName>
        <fullName evidence="3 9">Geranylgeranyl transferase type-2 subunit alpha</fullName>
        <ecNumber evidence="2 9">2.5.1.60</ecNumber>
    </recommendedName>
    <alternativeName>
        <fullName evidence="7 9">Geranylgeranyl transferase type II subunit alpha</fullName>
    </alternativeName>
</protein>
<keyword evidence="6" id="KW-0677">Repeat</keyword>
<name>A0AAD3TJ28_NEPGR</name>
<sequence>MHGRPRKSPKPENEAASLAKAAKLRTLQSQCLHNHEHHIYDEEAMEVSANLLEINPEFYTAWNYRKLAVDHNLSLLEPDSDSVHSILNEELRVVEIALRQNYKSYGAWHHRKWVLSKGHLSLDHELRLLDRFQKADSRNFHAWGYRRFIATQKNIPEVEELKYTTNMIERNFSNYSAWHNRSIILSTLLKRKADGFSPKEKILSQEYELVQQAIFTDPDDQSGWFYYLWLLDQTINVDAPMLISSWPAPGSELIIPVNGSAAGSMVSPFGSFHIHEGTIPLVLYFNQVVKGVNSSTVTVRSLFTENRSLSWRPLSTSESNGAQAWVAYLNISDVKIDSSKIYHVEVILEHFKDIISLSGFHLSYAFVFKYAIHIQDLDLRLSKGQDIEVISWKYDSFQKYEADFWESNPIPSFDQATIDKEQKAIDSKWCVDTVANEVALFRDLLSFTNCKIAKLMLARLLTALDAKMSDRISNSYQLAHCEEVQGLYSDLIELDPPHLQYYKDQRSLALLHQITSSRETLLRCCWCYRDSAPSDGRRFICLRLDNLSITQIGSIQRLLWVQMLDLSHNELRSINGLEAMQLLSCLNLSYNKLRSFTALDPLRHLNLLRVLDISHNEIGEHSVDATRYLCSSPLSHTVGSDQKSDKFPIDMVMKYWEAFYAFEDLDLIQLDVAGNTIVDEDFKLFLCKLLPRLTWLDGSSIN</sequence>
<evidence type="ECO:0000256" key="2">
    <source>
        <dbReference type="ARBA" id="ARBA00012656"/>
    </source>
</evidence>
<dbReference type="SUPFAM" id="SSF52058">
    <property type="entry name" value="L domain-like"/>
    <property type="match status" value="1"/>
</dbReference>
<gene>
    <name evidence="10" type="ORF">Nepgr_031545</name>
</gene>
<dbReference type="PANTHER" id="PTHR11129">
    <property type="entry name" value="PROTEIN FARNESYLTRANSFERASE ALPHA SUBUNIT/RAB GERANYLGERANYL TRANSFERASE ALPHA SUBUNIT"/>
    <property type="match status" value="1"/>
</dbReference>
<dbReference type="Proteomes" id="UP001279734">
    <property type="component" value="Unassembled WGS sequence"/>
</dbReference>
<dbReference type="InterPro" id="IPR002088">
    <property type="entry name" value="Prenyl_trans_a"/>
</dbReference>
<evidence type="ECO:0000256" key="3">
    <source>
        <dbReference type="ARBA" id="ARBA00014772"/>
    </source>
</evidence>
<evidence type="ECO:0000256" key="8">
    <source>
        <dbReference type="ARBA" id="ARBA00047658"/>
    </source>
</evidence>
<evidence type="ECO:0000313" key="11">
    <source>
        <dbReference type="Proteomes" id="UP001279734"/>
    </source>
</evidence>
<evidence type="ECO:0000256" key="6">
    <source>
        <dbReference type="ARBA" id="ARBA00022737"/>
    </source>
</evidence>
<dbReference type="PANTHER" id="PTHR11129:SF2">
    <property type="entry name" value="GERANYLGERANYL TRANSFERASE TYPE-2 SUBUNIT ALPHA"/>
    <property type="match status" value="1"/>
</dbReference>
<dbReference type="PROSITE" id="PS51450">
    <property type="entry name" value="LRR"/>
    <property type="match status" value="2"/>
</dbReference>
<dbReference type="Gene3D" id="3.80.10.10">
    <property type="entry name" value="Ribonuclease Inhibitor"/>
    <property type="match status" value="1"/>
</dbReference>